<dbReference type="KEGG" id="clec:106666489"/>
<dbReference type="RefSeq" id="XP_014249209.1">
    <property type="nucleotide sequence ID" value="XM_014393723.2"/>
</dbReference>
<dbReference type="AlphaFoldDB" id="A0A8I6TEC4"/>
<keyword evidence="1" id="KW-0175">Coiled coil</keyword>
<name>A0A8I6TEC4_CIMLE</name>
<dbReference type="EnsemblMetazoa" id="XM_014393723.2">
    <property type="protein sequence ID" value="XP_014249209.1"/>
    <property type="gene ID" value="LOC106666489"/>
</dbReference>
<protein>
    <submittedName>
        <fullName evidence="2">Uncharacterized protein</fullName>
    </submittedName>
</protein>
<reference evidence="2" key="1">
    <citation type="submission" date="2022-01" db="UniProtKB">
        <authorList>
            <consortium name="EnsemblMetazoa"/>
        </authorList>
    </citation>
    <scope>IDENTIFICATION</scope>
</reference>
<evidence type="ECO:0000313" key="3">
    <source>
        <dbReference type="Proteomes" id="UP000494040"/>
    </source>
</evidence>
<keyword evidence="3" id="KW-1185">Reference proteome</keyword>
<proteinExistence type="predicted"/>
<dbReference type="Proteomes" id="UP000494040">
    <property type="component" value="Unassembled WGS sequence"/>
</dbReference>
<sequence>MGAVLFSHGCRFGLSQSVYRTMCVEDVANALLHVSCVRRVSKSTADSNRPDELINAINGQWGEYARLSSYSVQVSMVVSHLAYKINKNLFSASDIVGKEAKTIEYNMMAISHQMQVEDVLKSRCINDLGIPEVLKRKDEDVEHAAACFLLEANKGFVLETSLTGVVNEFRGRMIKGIRALERCSTKETSACIAKIIKDSKESAEILRRELNTLKEKILILEDKLPRTIASCRRLASKSLSVLRKLTETIKAC</sequence>
<dbReference type="GeneID" id="106666489"/>
<organism evidence="2 3">
    <name type="scientific">Cimex lectularius</name>
    <name type="common">Bed bug</name>
    <name type="synonym">Acanthia lectularia</name>
    <dbReference type="NCBI Taxonomy" id="79782"/>
    <lineage>
        <taxon>Eukaryota</taxon>
        <taxon>Metazoa</taxon>
        <taxon>Ecdysozoa</taxon>
        <taxon>Arthropoda</taxon>
        <taxon>Hexapoda</taxon>
        <taxon>Insecta</taxon>
        <taxon>Pterygota</taxon>
        <taxon>Neoptera</taxon>
        <taxon>Paraneoptera</taxon>
        <taxon>Hemiptera</taxon>
        <taxon>Heteroptera</taxon>
        <taxon>Panheteroptera</taxon>
        <taxon>Cimicomorpha</taxon>
        <taxon>Cimicidae</taxon>
        <taxon>Cimex</taxon>
    </lineage>
</organism>
<accession>A0A8I6TEC4</accession>
<feature type="coiled-coil region" evidence="1">
    <location>
        <begin position="196"/>
        <end position="223"/>
    </location>
</feature>
<evidence type="ECO:0000256" key="1">
    <source>
        <dbReference type="SAM" id="Coils"/>
    </source>
</evidence>
<evidence type="ECO:0000313" key="2">
    <source>
        <dbReference type="EnsemblMetazoa" id="XP_014249209.1"/>
    </source>
</evidence>